<dbReference type="Proteomes" id="UP001218218">
    <property type="component" value="Unassembled WGS sequence"/>
</dbReference>
<feature type="compositionally biased region" description="Low complexity" evidence="1">
    <location>
        <begin position="223"/>
        <end position="233"/>
    </location>
</feature>
<comment type="caution">
    <text evidence="2">The sequence shown here is derived from an EMBL/GenBank/DDBJ whole genome shotgun (WGS) entry which is preliminary data.</text>
</comment>
<feature type="region of interest" description="Disordered" evidence="1">
    <location>
        <begin position="182"/>
        <end position="258"/>
    </location>
</feature>
<reference evidence="2" key="1">
    <citation type="submission" date="2023-03" db="EMBL/GenBank/DDBJ databases">
        <title>Massive genome expansion in bonnet fungi (Mycena s.s.) driven by repeated elements and novel gene families across ecological guilds.</title>
        <authorList>
            <consortium name="Lawrence Berkeley National Laboratory"/>
            <person name="Harder C.B."/>
            <person name="Miyauchi S."/>
            <person name="Viragh M."/>
            <person name="Kuo A."/>
            <person name="Thoen E."/>
            <person name="Andreopoulos B."/>
            <person name="Lu D."/>
            <person name="Skrede I."/>
            <person name="Drula E."/>
            <person name="Henrissat B."/>
            <person name="Morin E."/>
            <person name="Kohler A."/>
            <person name="Barry K."/>
            <person name="LaButti K."/>
            <person name="Morin E."/>
            <person name="Salamov A."/>
            <person name="Lipzen A."/>
            <person name="Mereny Z."/>
            <person name="Hegedus B."/>
            <person name="Baldrian P."/>
            <person name="Stursova M."/>
            <person name="Weitz H."/>
            <person name="Taylor A."/>
            <person name="Grigoriev I.V."/>
            <person name="Nagy L.G."/>
            <person name="Martin F."/>
            <person name="Kauserud H."/>
        </authorList>
    </citation>
    <scope>NUCLEOTIDE SEQUENCE</scope>
    <source>
        <strain evidence="2">CBHHK002</strain>
    </source>
</reference>
<feature type="compositionally biased region" description="Acidic residues" evidence="1">
    <location>
        <begin position="192"/>
        <end position="213"/>
    </location>
</feature>
<organism evidence="2 3">
    <name type="scientific">Mycena albidolilacea</name>
    <dbReference type="NCBI Taxonomy" id="1033008"/>
    <lineage>
        <taxon>Eukaryota</taxon>
        <taxon>Fungi</taxon>
        <taxon>Dikarya</taxon>
        <taxon>Basidiomycota</taxon>
        <taxon>Agaricomycotina</taxon>
        <taxon>Agaricomycetes</taxon>
        <taxon>Agaricomycetidae</taxon>
        <taxon>Agaricales</taxon>
        <taxon>Marasmiineae</taxon>
        <taxon>Mycenaceae</taxon>
        <taxon>Mycena</taxon>
    </lineage>
</organism>
<keyword evidence="3" id="KW-1185">Reference proteome</keyword>
<evidence type="ECO:0000313" key="3">
    <source>
        <dbReference type="Proteomes" id="UP001218218"/>
    </source>
</evidence>
<evidence type="ECO:0000313" key="2">
    <source>
        <dbReference type="EMBL" id="KAJ7354521.1"/>
    </source>
</evidence>
<proteinExistence type="predicted"/>
<name>A0AAD7AC05_9AGAR</name>
<gene>
    <name evidence="2" type="ORF">DFH08DRAFT_933983</name>
</gene>
<feature type="region of interest" description="Disordered" evidence="1">
    <location>
        <begin position="143"/>
        <end position="168"/>
    </location>
</feature>
<dbReference type="EMBL" id="JARIHO010000010">
    <property type="protein sequence ID" value="KAJ7354521.1"/>
    <property type="molecule type" value="Genomic_DNA"/>
</dbReference>
<dbReference type="AlphaFoldDB" id="A0AAD7AC05"/>
<evidence type="ECO:0000256" key="1">
    <source>
        <dbReference type="SAM" id="MobiDB-lite"/>
    </source>
</evidence>
<protein>
    <submittedName>
        <fullName evidence="2">Uncharacterized protein</fullName>
    </submittedName>
</protein>
<accession>A0AAD7AC05</accession>
<sequence>MPAFDLKQVGKLFNDTVSAIRDDTPDMDALEPQAIAWLKSARYKLMRDVEEAYYELERTRDTPMEQPAWALDPAESLYLRAQLPPLLEPFRTAITQNLEILLRDCGFQVRAAYPSLGWVAFTIHFPAQLAAPPQALRTLHVEDDFSARPAGRGGGGGRKRKKGGAGSFAAGNSARLLIEARGGSAAHATVNTEEEDEDEDSDDQGVKEEEDEDQGRRRRLRSTTRASSAATLRSEPDTGGRLRGGNRKSKRVKKEEED</sequence>